<reference evidence="2 3" key="1">
    <citation type="submission" date="2015-05" db="EMBL/GenBank/DDBJ databases">
        <authorList>
            <person name="Tang B."/>
            <person name="Yu Y."/>
        </authorList>
    </citation>
    <scope>NUCLEOTIDE SEQUENCE [LARGE SCALE GENOMIC DNA]</scope>
    <source>
        <strain evidence="2 3">DSM 7029</strain>
    </source>
</reference>
<dbReference type="KEGG" id="pbh:AAW51_2647"/>
<evidence type="ECO:0000259" key="1">
    <source>
        <dbReference type="Pfam" id="PF01814"/>
    </source>
</evidence>
<dbReference type="GO" id="GO:0005886">
    <property type="term" value="C:plasma membrane"/>
    <property type="evidence" value="ECO:0007669"/>
    <property type="project" value="TreeGrafter"/>
</dbReference>
<dbReference type="AlphaFoldDB" id="A0A0G3BMY8"/>
<keyword evidence="3" id="KW-1185">Reference proteome</keyword>
<evidence type="ECO:0000313" key="3">
    <source>
        <dbReference type="Proteomes" id="UP000035352"/>
    </source>
</evidence>
<dbReference type="InterPro" id="IPR012312">
    <property type="entry name" value="Hemerythrin-like"/>
</dbReference>
<dbReference type="Gene3D" id="1.20.120.520">
    <property type="entry name" value="nmb1532 protein domain like"/>
    <property type="match status" value="1"/>
</dbReference>
<sequence>MLAAQCVCSLLQAEHSVIRQTLATLDEVLRAQGWRQPGAPLNKLRTLMRFLKSFQDGNHRPKENDHLLPVMRGRCTEADRVIAALEDAQLQGNQLLSRALRLIDGVAAGEAALAVEFAAVMKQHEAQVLRQLDSEDHVLFSLARQLLSEEEWSTIASAMSRMPYPPNLPYEPSRPELAHMTPASLQRPVPHVAAARAPAELRPR</sequence>
<dbReference type="RefSeq" id="WP_047194992.1">
    <property type="nucleotide sequence ID" value="NZ_CP011371.1"/>
</dbReference>
<organism evidence="2 3">
    <name type="scientific">Caldimonas brevitalea</name>
    <dbReference type="NCBI Taxonomy" id="413882"/>
    <lineage>
        <taxon>Bacteria</taxon>
        <taxon>Pseudomonadati</taxon>
        <taxon>Pseudomonadota</taxon>
        <taxon>Betaproteobacteria</taxon>
        <taxon>Burkholderiales</taxon>
        <taxon>Sphaerotilaceae</taxon>
        <taxon>Caldimonas</taxon>
    </lineage>
</organism>
<accession>A0A0G3BMY8</accession>
<gene>
    <name evidence="2" type="ORF">AAW51_2647</name>
</gene>
<dbReference type="OrthoDB" id="8853755at2"/>
<dbReference type="PANTHER" id="PTHR39966:SF1">
    <property type="entry name" value="HEMERYTHRIN-LIKE DOMAIN-CONTAINING PROTEIN"/>
    <property type="match status" value="1"/>
</dbReference>
<dbReference type="Pfam" id="PF01814">
    <property type="entry name" value="Hemerythrin"/>
    <property type="match status" value="1"/>
</dbReference>
<evidence type="ECO:0000313" key="2">
    <source>
        <dbReference type="EMBL" id="AKJ29338.1"/>
    </source>
</evidence>
<dbReference type="EMBL" id="CP011371">
    <property type="protein sequence ID" value="AKJ29338.1"/>
    <property type="molecule type" value="Genomic_DNA"/>
</dbReference>
<dbReference type="Proteomes" id="UP000035352">
    <property type="component" value="Chromosome"/>
</dbReference>
<feature type="domain" description="Hemerythrin-like" evidence="1">
    <location>
        <begin position="10"/>
        <end position="142"/>
    </location>
</feature>
<proteinExistence type="predicted"/>
<dbReference type="STRING" id="413882.AAW51_2647"/>
<name>A0A0G3BMY8_9BURK</name>
<protein>
    <recommendedName>
        <fullName evidence="1">Hemerythrin-like domain-containing protein</fullName>
    </recommendedName>
</protein>
<dbReference type="PANTHER" id="PTHR39966">
    <property type="entry name" value="BLL2471 PROTEIN-RELATED"/>
    <property type="match status" value="1"/>
</dbReference>